<keyword evidence="4" id="KW-1185">Reference proteome</keyword>
<sequence>MLMDTQIPASLPDWIREHIELYQRDPEAGHYWDASLGGGEGMLTTLLLTTTGRKSGKALTLPLIYRPTGDGGYCVIASKGGAPAHPAWYLNLESNPEVEVQVASDHFKARARDAEGEERERLWQMMVDYYAPYTDYQAKTERQIPVVVLERI</sequence>
<dbReference type="OrthoDB" id="9179360at2"/>
<comment type="catalytic activity">
    <reaction evidence="2">
        <text>oxidized coenzyme F420-(gamma-L-Glu)(n) + a quinol + H(+) = reduced coenzyme F420-(gamma-L-Glu)(n) + a quinone</text>
        <dbReference type="Rhea" id="RHEA:39663"/>
        <dbReference type="Rhea" id="RHEA-COMP:12939"/>
        <dbReference type="Rhea" id="RHEA-COMP:14378"/>
        <dbReference type="ChEBI" id="CHEBI:15378"/>
        <dbReference type="ChEBI" id="CHEBI:24646"/>
        <dbReference type="ChEBI" id="CHEBI:132124"/>
        <dbReference type="ChEBI" id="CHEBI:133980"/>
        <dbReference type="ChEBI" id="CHEBI:139511"/>
    </reaction>
</comment>
<dbReference type="EMBL" id="PKLZ01000016">
    <property type="protein sequence ID" value="PLW81183.1"/>
    <property type="molecule type" value="Genomic_DNA"/>
</dbReference>
<comment type="similarity">
    <text evidence="1">Belongs to the F420H(2)-dependent quinone reductase family.</text>
</comment>
<dbReference type="GO" id="GO:0016491">
    <property type="term" value="F:oxidoreductase activity"/>
    <property type="evidence" value="ECO:0007669"/>
    <property type="project" value="InterPro"/>
</dbReference>
<dbReference type="InterPro" id="IPR012349">
    <property type="entry name" value="Split_barrel_FMN-bd"/>
</dbReference>
<protein>
    <submittedName>
        <fullName evidence="3">Nitroreductase family deazaflavin-dependent oxidoreductase</fullName>
    </submittedName>
</protein>
<reference evidence="4" key="1">
    <citation type="submission" date="2017-11" db="EMBL/GenBank/DDBJ databases">
        <title>The draft genome sequence of Chromatocurvus sp. F02.</title>
        <authorList>
            <person name="Du Z.-J."/>
            <person name="Chang Y.-Q."/>
        </authorList>
    </citation>
    <scope>NUCLEOTIDE SEQUENCE [LARGE SCALE GENOMIC DNA]</scope>
    <source>
        <strain evidence="4">F02</strain>
    </source>
</reference>
<dbReference type="InterPro" id="IPR004378">
    <property type="entry name" value="F420H2_quin_Rdtase"/>
</dbReference>
<dbReference type="AlphaFoldDB" id="A0A2N5XYH0"/>
<accession>A0A2N5XYH0</accession>
<dbReference type="Proteomes" id="UP000234845">
    <property type="component" value="Unassembled WGS sequence"/>
</dbReference>
<name>A0A2N5XYH0_9GAMM</name>
<evidence type="ECO:0000313" key="3">
    <source>
        <dbReference type="EMBL" id="PLW81183.1"/>
    </source>
</evidence>
<evidence type="ECO:0000256" key="2">
    <source>
        <dbReference type="ARBA" id="ARBA00049106"/>
    </source>
</evidence>
<dbReference type="Pfam" id="PF04075">
    <property type="entry name" value="F420H2_quin_red"/>
    <property type="match status" value="1"/>
</dbReference>
<evidence type="ECO:0000256" key="1">
    <source>
        <dbReference type="ARBA" id="ARBA00008710"/>
    </source>
</evidence>
<dbReference type="Gene3D" id="2.30.110.10">
    <property type="entry name" value="Electron Transport, Fmn-binding Protein, Chain A"/>
    <property type="match status" value="1"/>
</dbReference>
<dbReference type="PANTHER" id="PTHR39428:SF1">
    <property type="entry name" value="F420H(2)-DEPENDENT QUINONE REDUCTASE RV1261C"/>
    <property type="match status" value="1"/>
</dbReference>
<proteinExistence type="inferred from homology"/>
<comment type="caution">
    <text evidence="3">The sequence shown here is derived from an EMBL/GenBank/DDBJ whole genome shotgun (WGS) entry which is preliminary data.</text>
</comment>
<organism evidence="3 4">
    <name type="scientific">Kineobactrum sediminis</name>
    <dbReference type="NCBI Taxonomy" id="1905677"/>
    <lineage>
        <taxon>Bacteria</taxon>
        <taxon>Pseudomonadati</taxon>
        <taxon>Pseudomonadota</taxon>
        <taxon>Gammaproteobacteria</taxon>
        <taxon>Cellvibrionales</taxon>
        <taxon>Halieaceae</taxon>
        <taxon>Kineobactrum</taxon>
    </lineage>
</organism>
<dbReference type="GO" id="GO:0070967">
    <property type="term" value="F:coenzyme F420 binding"/>
    <property type="evidence" value="ECO:0007669"/>
    <property type="project" value="TreeGrafter"/>
</dbReference>
<dbReference type="NCBIfam" id="TIGR00026">
    <property type="entry name" value="hi_GC_TIGR00026"/>
    <property type="match status" value="1"/>
</dbReference>
<dbReference type="PANTHER" id="PTHR39428">
    <property type="entry name" value="F420H(2)-DEPENDENT QUINONE REDUCTASE RV1261C"/>
    <property type="match status" value="1"/>
</dbReference>
<dbReference type="GO" id="GO:0005886">
    <property type="term" value="C:plasma membrane"/>
    <property type="evidence" value="ECO:0007669"/>
    <property type="project" value="TreeGrafter"/>
</dbReference>
<evidence type="ECO:0000313" key="4">
    <source>
        <dbReference type="Proteomes" id="UP000234845"/>
    </source>
</evidence>
<gene>
    <name evidence="3" type="ORF">CWI75_17270</name>
</gene>